<evidence type="ECO:0000256" key="2">
    <source>
        <dbReference type="SAM" id="MobiDB-lite"/>
    </source>
</evidence>
<organism evidence="4 5">
    <name type="scientific">Setaria viridis</name>
    <name type="common">Green bristlegrass</name>
    <name type="synonym">Setaria italica subsp. viridis</name>
    <dbReference type="NCBI Taxonomy" id="4556"/>
    <lineage>
        <taxon>Eukaryota</taxon>
        <taxon>Viridiplantae</taxon>
        <taxon>Streptophyta</taxon>
        <taxon>Embryophyta</taxon>
        <taxon>Tracheophyta</taxon>
        <taxon>Spermatophyta</taxon>
        <taxon>Magnoliopsida</taxon>
        <taxon>Liliopsida</taxon>
        <taxon>Poales</taxon>
        <taxon>Poaceae</taxon>
        <taxon>PACMAD clade</taxon>
        <taxon>Panicoideae</taxon>
        <taxon>Panicodae</taxon>
        <taxon>Paniceae</taxon>
        <taxon>Cenchrinae</taxon>
        <taxon>Setaria</taxon>
    </lineage>
</organism>
<dbReference type="PANTHER" id="PTHR10655">
    <property type="entry name" value="LYSOPHOSPHOLIPASE-RELATED"/>
    <property type="match status" value="1"/>
</dbReference>
<evidence type="ECO:0000313" key="4">
    <source>
        <dbReference type="EMBL" id="TKW24151.1"/>
    </source>
</evidence>
<dbReference type="SUPFAM" id="SSF53474">
    <property type="entry name" value="alpha/beta-Hydrolases"/>
    <property type="match status" value="1"/>
</dbReference>
<protein>
    <recommendedName>
        <fullName evidence="3">Phospholipase/carboxylesterase/thioesterase domain-containing protein</fullName>
    </recommendedName>
</protein>
<name>A0A4U6V4Q9_SETVI</name>
<dbReference type="InterPro" id="IPR029058">
    <property type="entry name" value="AB_hydrolase_fold"/>
</dbReference>
<dbReference type="GO" id="GO:0005737">
    <property type="term" value="C:cytoplasm"/>
    <property type="evidence" value="ECO:0007669"/>
    <property type="project" value="TreeGrafter"/>
</dbReference>
<comment type="similarity">
    <text evidence="1">Belongs to the AB hydrolase superfamily. AB hydrolase 2 family.</text>
</comment>
<dbReference type="AlphaFoldDB" id="A0A4U6V4Q9"/>
<keyword evidence="5" id="KW-1185">Reference proteome</keyword>
<feature type="region of interest" description="Disordered" evidence="2">
    <location>
        <begin position="81"/>
        <end position="116"/>
    </location>
</feature>
<dbReference type="Pfam" id="PF02230">
    <property type="entry name" value="Abhydrolase_2"/>
    <property type="match status" value="1"/>
</dbReference>
<dbReference type="InterPro" id="IPR003140">
    <property type="entry name" value="PLipase/COase/thioEstase"/>
</dbReference>
<dbReference type="InterPro" id="IPR050565">
    <property type="entry name" value="LYPA1-2/EST-like"/>
</dbReference>
<evidence type="ECO:0000259" key="3">
    <source>
        <dbReference type="Pfam" id="PF02230"/>
    </source>
</evidence>
<dbReference type="Gene3D" id="3.40.50.1820">
    <property type="entry name" value="alpha/beta hydrolase"/>
    <property type="match status" value="1"/>
</dbReference>
<accession>A0A4U6V4Q9</accession>
<reference evidence="4" key="1">
    <citation type="submission" date="2019-03" db="EMBL/GenBank/DDBJ databases">
        <title>WGS assembly of Setaria viridis.</title>
        <authorList>
            <person name="Huang P."/>
            <person name="Jenkins J."/>
            <person name="Grimwood J."/>
            <person name="Barry K."/>
            <person name="Healey A."/>
            <person name="Mamidi S."/>
            <person name="Sreedasyam A."/>
            <person name="Shu S."/>
            <person name="Feldman M."/>
            <person name="Wu J."/>
            <person name="Yu Y."/>
            <person name="Chen C."/>
            <person name="Johnson J."/>
            <person name="Rokhsar D."/>
            <person name="Baxter I."/>
            <person name="Schmutz J."/>
            <person name="Brutnell T."/>
            <person name="Kellogg E."/>
        </authorList>
    </citation>
    <scope>NUCLEOTIDE SEQUENCE [LARGE SCALE GENOMIC DNA]</scope>
</reference>
<dbReference type="PANTHER" id="PTHR10655:SF57">
    <property type="entry name" value="INACTIVE CARBOXYLESTERASE OS04G0669700-RELATED"/>
    <property type="match status" value="1"/>
</dbReference>
<evidence type="ECO:0000313" key="5">
    <source>
        <dbReference type="Proteomes" id="UP000298652"/>
    </source>
</evidence>
<dbReference type="EMBL" id="CM016554">
    <property type="protein sequence ID" value="TKW24151.1"/>
    <property type="molecule type" value="Genomic_DNA"/>
</dbReference>
<feature type="region of interest" description="Disordered" evidence="2">
    <location>
        <begin position="29"/>
        <end position="68"/>
    </location>
</feature>
<feature type="compositionally biased region" description="Pro residues" evidence="2">
    <location>
        <begin position="90"/>
        <end position="111"/>
    </location>
</feature>
<proteinExistence type="inferred from homology"/>
<gene>
    <name evidence="4" type="ORF">SEVIR_3G033200v2</name>
</gene>
<feature type="domain" description="Phospholipase/carboxylesterase/thioesterase" evidence="3">
    <location>
        <begin position="115"/>
        <end position="270"/>
    </location>
</feature>
<dbReference type="GO" id="GO:0008474">
    <property type="term" value="F:palmitoyl-(protein) hydrolase activity"/>
    <property type="evidence" value="ECO:0007669"/>
    <property type="project" value="TreeGrafter"/>
</dbReference>
<dbReference type="GO" id="GO:0052689">
    <property type="term" value="F:carboxylic ester hydrolase activity"/>
    <property type="evidence" value="ECO:0007669"/>
    <property type="project" value="TreeGrafter"/>
</dbReference>
<dbReference type="Proteomes" id="UP000298652">
    <property type="component" value="Chromosome 3"/>
</dbReference>
<evidence type="ECO:0000256" key="1">
    <source>
        <dbReference type="ARBA" id="ARBA00006499"/>
    </source>
</evidence>
<sequence length="307" mass="32976">MEIQQNMAIEYQWRSDDDVVTEPYALRGGREDGRHLHLSASSSSPKSQFRWRTACPPPGPGPGGRGAAASWCGCTAWATAAAPTSSSPTTSPPPPSATPAGPSPPRPPPPSHATVGGALMTSWFDIHDAPPITSKSVRNEEDVLRAVQIVHTMIDREIAAGTNPEDVFVFGLSQGGALSIASVLLYPKTLGGCAVFSGFLPFNSTSFAARVTEEAKKTPVLWIHGGADSLIPIQEGRDGVKFLRGLGMTCEFKAYDRLGHTLAPYEMEYCERWASENIQNEHREDLKLENGGLQGSKFCGVFSCFSK</sequence>
<dbReference type="Gramene" id="TKW24151">
    <property type="protein sequence ID" value="TKW24151"/>
    <property type="gene ID" value="SEVIR_3G033200v2"/>
</dbReference>